<keyword evidence="2" id="KW-1185">Reference proteome</keyword>
<evidence type="ECO:0000313" key="1">
    <source>
        <dbReference type="EMBL" id="AKJ30649.1"/>
    </source>
</evidence>
<gene>
    <name evidence="1" type="ORF">AAW51_3958</name>
</gene>
<protein>
    <submittedName>
        <fullName evidence="1">Uncharacterized protein</fullName>
    </submittedName>
</protein>
<dbReference type="AlphaFoldDB" id="A0A0G3BMH9"/>
<name>A0A0G3BMH9_9BURK</name>
<evidence type="ECO:0000313" key="2">
    <source>
        <dbReference type="Proteomes" id="UP000035352"/>
    </source>
</evidence>
<dbReference type="EMBL" id="CP011371">
    <property type="protein sequence ID" value="AKJ30649.1"/>
    <property type="molecule type" value="Genomic_DNA"/>
</dbReference>
<sequence>MWTYVDVLTQLASEDVLHGWLAEQGLAAELQHLECEDAIASAVVRAVQALENAQTRERIIAGLQRGAQLAHPLGRDAMFEAAAIHGDVFLALVACKSDLHRSFWLYVCHRAIFDQACAAEYLDANVARAQQHDLGCKVVPRRDAAALQALCAEVGAFYRQQFGCGDRCVAQLFERSNNVFVLTLHVKDLPSLLLEFDGDAVRQRIGHPSIHIVLEYAPRTGATRSLVRGGAKFHQMLVNAFARHLLACEVDAQRVLRPRFDLSPLRDGFRVPRAIEDGFAVVQVKSLSLISPNGTLKLECSATAASGRRCVTELLKDIWCEDHPLTDGWRITAADIALYYPPEPGRSRMRQVCLEITDRGRVNLHKFEASLQRQLESYLIDMGILRPEQTFEALSLPTGMPEHTVEPGP</sequence>
<dbReference type="KEGG" id="pbh:AAW51_3958"/>
<accession>A0A0G3BMH9</accession>
<proteinExistence type="predicted"/>
<organism evidence="1 2">
    <name type="scientific">Caldimonas brevitalea</name>
    <dbReference type="NCBI Taxonomy" id="413882"/>
    <lineage>
        <taxon>Bacteria</taxon>
        <taxon>Pseudomonadati</taxon>
        <taxon>Pseudomonadota</taxon>
        <taxon>Betaproteobacteria</taxon>
        <taxon>Burkholderiales</taxon>
        <taxon>Sphaerotilaceae</taxon>
        <taxon>Caldimonas</taxon>
    </lineage>
</organism>
<dbReference type="Proteomes" id="UP000035352">
    <property type="component" value="Chromosome"/>
</dbReference>
<reference evidence="1 2" key="1">
    <citation type="submission" date="2015-05" db="EMBL/GenBank/DDBJ databases">
        <authorList>
            <person name="Tang B."/>
            <person name="Yu Y."/>
        </authorList>
    </citation>
    <scope>NUCLEOTIDE SEQUENCE [LARGE SCALE GENOMIC DNA]</scope>
    <source>
        <strain evidence="1 2">DSM 7029</strain>
    </source>
</reference>
<dbReference type="PATRIC" id="fig|413882.6.peg.4134"/>